<evidence type="ECO:0000313" key="2">
    <source>
        <dbReference type="Proteomes" id="UP000494216"/>
    </source>
</evidence>
<organism evidence="1 2">
    <name type="scientific">Candidatus Methylobacter favarea</name>
    <dbReference type="NCBI Taxonomy" id="2707345"/>
    <lineage>
        <taxon>Bacteria</taxon>
        <taxon>Pseudomonadati</taxon>
        <taxon>Pseudomonadota</taxon>
        <taxon>Gammaproteobacteria</taxon>
        <taxon>Methylococcales</taxon>
        <taxon>Methylococcaceae</taxon>
        <taxon>Methylobacter</taxon>
    </lineage>
</organism>
<comment type="caution">
    <text evidence="1">The sequence shown here is derived from an EMBL/GenBank/DDBJ whole genome shotgun (WGS) entry which is preliminary data.</text>
</comment>
<accession>A0A8S0WH80</accession>
<protein>
    <submittedName>
        <fullName evidence="1">Uncharacterized protein</fullName>
    </submittedName>
</protein>
<gene>
    <name evidence="1" type="ORF">METHB2_1110004</name>
</gene>
<reference evidence="1 2" key="1">
    <citation type="submission" date="2020-02" db="EMBL/GenBank/DDBJ databases">
        <authorList>
            <person name="Hogendoorn C."/>
        </authorList>
    </citation>
    <scope>NUCLEOTIDE SEQUENCE [LARGE SCALE GENOMIC DNA]</scope>
    <source>
        <strain evidence="1">METHB21</strain>
    </source>
</reference>
<name>A0A8S0WH80_9GAMM</name>
<evidence type="ECO:0000313" key="1">
    <source>
        <dbReference type="EMBL" id="CAA9889599.1"/>
    </source>
</evidence>
<dbReference type="EMBL" id="CADCXN010000015">
    <property type="protein sequence ID" value="CAA9889599.1"/>
    <property type="molecule type" value="Genomic_DNA"/>
</dbReference>
<sequence length="179" mass="20204">MSSSHSKKPDPDWSEVRETVKLLSLSAIQIEDLLKESDLSINTLTQAFTVIVEHMQAVNNYLLALEAGQTRDEALVCCSETGDKIHSAIVAFQFYDRMVQCLHHVTSNLSGLSQLLGNPERLHNPGEWLKFQKQIRSRYTMESEKLMFDAIFQDKSVEGALVVKNSPYPADSTDNIELF</sequence>
<dbReference type="RefSeq" id="WP_174624595.1">
    <property type="nucleotide sequence ID" value="NZ_CADCXN010000015.1"/>
</dbReference>
<dbReference type="AlphaFoldDB" id="A0A8S0WH80"/>
<proteinExistence type="predicted"/>
<dbReference type="Proteomes" id="UP000494216">
    <property type="component" value="Unassembled WGS sequence"/>
</dbReference>
<keyword evidence="2" id="KW-1185">Reference proteome</keyword>